<proteinExistence type="predicted"/>
<evidence type="ECO:0000313" key="2">
    <source>
        <dbReference type="EMBL" id="SVD81686.1"/>
    </source>
</evidence>
<feature type="non-terminal residue" evidence="2">
    <location>
        <position position="224"/>
    </location>
</feature>
<reference evidence="2" key="1">
    <citation type="submission" date="2018-05" db="EMBL/GenBank/DDBJ databases">
        <authorList>
            <person name="Lanie J.A."/>
            <person name="Ng W.-L."/>
            <person name="Kazmierczak K.M."/>
            <person name="Andrzejewski T.M."/>
            <person name="Davidsen T.M."/>
            <person name="Wayne K.J."/>
            <person name="Tettelin H."/>
            <person name="Glass J.I."/>
            <person name="Rusch D."/>
            <person name="Podicherti R."/>
            <person name="Tsui H.-C.T."/>
            <person name="Winkler M.E."/>
        </authorList>
    </citation>
    <scope>NUCLEOTIDE SEQUENCE</scope>
</reference>
<feature type="region of interest" description="Disordered" evidence="1">
    <location>
        <begin position="169"/>
        <end position="214"/>
    </location>
</feature>
<accession>A0A382YEF7</accession>
<sequence length="224" mass="23787">GGSGTGLNRGWFSSFICGRHCHRLPGGTDNLSHCSGHRVGGRGIGSGHEQCPCSKSLNHPIRAFIRCSGDSPTAQIRRVSNNRDPLCTGRSHCLWNGSQHRPIHGHRSRFGSGCGQLHSFFRHGDPGRHFAAPVGKTGGNTPGGGAHNGDLGCHVLPGHSFHVHRSLQGTRHTGLAAGGSQSPDCHGPGALLSATPGTHHDRHDNRSPYGCHRRDLRHCGPSRL</sequence>
<feature type="non-terminal residue" evidence="2">
    <location>
        <position position="1"/>
    </location>
</feature>
<dbReference type="AlphaFoldDB" id="A0A382YEF7"/>
<dbReference type="EMBL" id="UINC01175192">
    <property type="protein sequence ID" value="SVD81686.1"/>
    <property type="molecule type" value="Genomic_DNA"/>
</dbReference>
<evidence type="ECO:0000256" key="1">
    <source>
        <dbReference type="SAM" id="MobiDB-lite"/>
    </source>
</evidence>
<protein>
    <submittedName>
        <fullName evidence="2">Uncharacterized protein</fullName>
    </submittedName>
</protein>
<name>A0A382YEF7_9ZZZZ</name>
<gene>
    <name evidence="2" type="ORF">METZ01_LOCUS434540</name>
</gene>
<organism evidence="2">
    <name type="scientific">marine metagenome</name>
    <dbReference type="NCBI Taxonomy" id="408172"/>
    <lineage>
        <taxon>unclassified sequences</taxon>
        <taxon>metagenomes</taxon>
        <taxon>ecological metagenomes</taxon>
    </lineage>
</organism>